<reference evidence="2" key="1">
    <citation type="journal article" date="2018" name="Genome Biol.">
        <title>SKESA: strategic k-mer extension for scrupulous assemblies.</title>
        <authorList>
            <person name="Souvorov A."/>
            <person name="Agarwala R."/>
            <person name="Lipman D.J."/>
        </authorList>
    </citation>
    <scope>NUCLEOTIDE SEQUENCE</scope>
    <source>
        <strain evidence="2">Salmonella enterica</strain>
    </source>
</reference>
<organism evidence="2">
    <name type="scientific">Salmonella enterica subsp. enterica serovar Agona</name>
    <dbReference type="NCBI Taxonomy" id="58095"/>
    <lineage>
        <taxon>Bacteria</taxon>
        <taxon>Pseudomonadati</taxon>
        <taxon>Pseudomonadota</taxon>
        <taxon>Gammaproteobacteria</taxon>
        <taxon>Enterobacterales</taxon>
        <taxon>Enterobacteriaceae</taxon>
        <taxon>Salmonella</taxon>
    </lineage>
</organism>
<feature type="non-terminal residue" evidence="2">
    <location>
        <position position="1"/>
    </location>
</feature>
<reference evidence="2" key="2">
    <citation type="submission" date="2019-10" db="EMBL/GenBank/DDBJ databases">
        <authorList>
            <consortium name="NCBI Pathogen Detection Project"/>
        </authorList>
    </citation>
    <scope>NUCLEOTIDE SEQUENCE</scope>
    <source>
        <strain evidence="2">Salmonella enterica</strain>
    </source>
</reference>
<feature type="compositionally biased region" description="Basic residues" evidence="1">
    <location>
        <begin position="1"/>
        <end position="10"/>
    </location>
</feature>
<evidence type="ECO:0000256" key="1">
    <source>
        <dbReference type="SAM" id="MobiDB-lite"/>
    </source>
</evidence>
<dbReference type="AlphaFoldDB" id="A0A6Y1G0C9"/>
<feature type="region of interest" description="Disordered" evidence="1">
    <location>
        <begin position="1"/>
        <end position="24"/>
    </location>
</feature>
<accession>A0A6Y1G0C9</accession>
<proteinExistence type="predicted"/>
<sequence length="24" mass="2802">KISHQLKHKNRGDIHGFTGTKRDK</sequence>
<name>A0A6Y1G0C9_SALET</name>
<gene>
    <name evidence="2" type="ORF">GB441_22300</name>
</gene>
<comment type="caution">
    <text evidence="2">The sequence shown here is derived from an EMBL/GenBank/DDBJ whole genome shotgun (WGS) entry which is preliminary data.</text>
</comment>
<dbReference type="EMBL" id="DAAGNE010000144">
    <property type="protein sequence ID" value="HAB3746388.1"/>
    <property type="molecule type" value="Genomic_DNA"/>
</dbReference>
<protein>
    <submittedName>
        <fullName evidence="2">Amino acid ABC transporter permease</fullName>
    </submittedName>
</protein>
<evidence type="ECO:0000313" key="2">
    <source>
        <dbReference type="EMBL" id="HAB3746388.1"/>
    </source>
</evidence>